<feature type="domain" description="Rhamnogalacturonase A/B/Epimerase-like pectate lyase" evidence="1">
    <location>
        <begin position="45"/>
        <end position="257"/>
    </location>
</feature>
<evidence type="ECO:0000259" key="1">
    <source>
        <dbReference type="Pfam" id="PF12708"/>
    </source>
</evidence>
<dbReference type="RefSeq" id="WP_176801291.1">
    <property type="nucleotide sequence ID" value="NZ_FNGV01000001.1"/>
</dbReference>
<dbReference type="AlphaFoldDB" id="A0A1G9I776"/>
<evidence type="ECO:0000313" key="3">
    <source>
        <dbReference type="Proteomes" id="UP000199440"/>
    </source>
</evidence>
<protein>
    <submittedName>
        <fullName evidence="2">Pectate lyase superfamily protein</fullName>
    </submittedName>
</protein>
<dbReference type="SUPFAM" id="SSF51126">
    <property type="entry name" value="Pectin lyase-like"/>
    <property type="match status" value="1"/>
</dbReference>
<dbReference type="Gene3D" id="2.160.20.10">
    <property type="entry name" value="Single-stranded right-handed beta-helix, Pectin lyase-like"/>
    <property type="match status" value="1"/>
</dbReference>
<dbReference type="EMBL" id="FNGV01000001">
    <property type="protein sequence ID" value="SDL21101.1"/>
    <property type="molecule type" value="Genomic_DNA"/>
</dbReference>
<reference evidence="2 3" key="1">
    <citation type="submission" date="2016-10" db="EMBL/GenBank/DDBJ databases">
        <authorList>
            <person name="de Groot N.N."/>
        </authorList>
    </citation>
    <scope>NUCLEOTIDE SEQUENCE [LARGE SCALE GENOMIC DNA]</scope>
    <source>
        <strain evidence="2 3">DSM 19886</strain>
    </source>
</reference>
<dbReference type="STRING" id="192904.SAMN04488514_10124"/>
<proteinExistence type="predicted"/>
<dbReference type="InterPro" id="IPR024535">
    <property type="entry name" value="RHGA/B-epi-like_pectate_lyase"/>
</dbReference>
<keyword evidence="2" id="KW-0456">Lyase</keyword>
<accession>A0A1G9I776</accession>
<name>A0A1G9I776_9FLAO</name>
<keyword evidence="3" id="KW-1185">Reference proteome</keyword>
<dbReference type="GO" id="GO:0016829">
    <property type="term" value="F:lyase activity"/>
    <property type="evidence" value="ECO:0007669"/>
    <property type="project" value="UniProtKB-KW"/>
</dbReference>
<evidence type="ECO:0000313" key="2">
    <source>
        <dbReference type="EMBL" id="SDL21101.1"/>
    </source>
</evidence>
<organism evidence="2 3">
    <name type="scientific">Kriegella aquimaris</name>
    <dbReference type="NCBI Taxonomy" id="192904"/>
    <lineage>
        <taxon>Bacteria</taxon>
        <taxon>Pseudomonadati</taxon>
        <taxon>Bacteroidota</taxon>
        <taxon>Flavobacteriia</taxon>
        <taxon>Flavobacteriales</taxon>
        <taxon>Flavobacteriaceae</taxon>
        <taxon>Kriegella</taxon>
    </lineage>
</organism>
<gene>
    <name evidence="2" type="ORF">SAMN04488514_10124</name>
</gene>
<dbReference type="InterPro" id="IPR012334">
    <property type="entry name" value="Pectin_lyas_fold"/>
</dbReference>
<dbReference type="Proteomes" id="UP000199440">
    <property type="component" value="Unassembled WGS sequence"/>
</dbReference>
<dbReference type="Pfam" id="PF12708">
    <property type="entry name" value="Pect-lyase_RHGA_epim"/>
    <property type="match status" value="1"/>
</dbReference>
<sequence>MYSSIQLTAFAVLLLISACNPKEKLPNQEPHSANENTLTKQSRTFNVLDYGAVGDDSTDNTEAFSACLKAVVAAGGGRMYLPDGVYRGSIVIPPVSKPLPSWITVEIVGESEPTPVFGTIGSFPLQNNGTIVKSLSQTGPAVISASSSSNALYAEYSAVNVIIKNLDVRTYDNPRIGGIDLQYAMQCKITNVFINTGVYNVQASKPSHGTSGLITPACNNAALTIVRDLVVTGYHTGILVNEHTDGDNINLASNLNGLEFVFAHHASRFGRVGAQRCTNAITVTGKHGFSIEQLDMEIAGKDQTDSSNAWQATEFNINDPKNLGAGDINYWVVEGNVGAIEALSRNGGASIRARRIGSAQAAK</sequence>
<dbReference type="InterPro" id="IPR011050">
    <property type="entry name" value="Pectin_lyase_fold/virulence"/>
</dbReference>